<protein>
    <submittedName>
        <fullName evidence="1">Uncharacterized protein</fullName>
    </submittedName>
</protein>
<sequence length="233" mass="26271">MYFFRLATSQHEDGSSSTVKLDAARRAACIEFDENLTLLVRLLTHGNIDKGEMGEHVQLAQGMKDQTTNRSDPVSLGAVYRFARITWVYRHTQAVACDSVLLQIVMYLYEKQRLQDPNIETGDDDESLVGSLLEDRRIAPLLLQDGQPQSASECIIALRKWCHVPPSHGETVEWIDNRFSPAKSLHGLLNEIVPQEGITGVQGPFLERRHVLERAIHDVEDPGMWSAAFTKFT</sequence>
<evidence type="ECO:0000313" key="1">
    <source>
        <dbReference type="EMBL" id="KAF4460797.1"/>
    </source>
</evidence>
<dbReference type="Proteomes" id="UP000554235">
    <property type="component" value="Unassembled WGS sequence"/>
</dbReference>
<keyword evidence="2" id="KW-1185">Reference proteome</keyword>
<accession>A0A8H4L366</accession>
<evidence type="ECO:0000313" key="2">
    <source>
        <dbReference type="Proteomes" id="UP000554235"/>
    </source>
</evidence>
<comment type="caution">
    <text evidence="1">The sequence shown here is derived from an EMBL/GenBank/DDBJ whole genome shotgun (WGS) entry which is preliminary data.</text>
</comment>
<gene>
    <name evidence="1" type="ORF">FALBO_12417</name>
</gene>
<name>A0A8H4L366_9HYPO</name>
<organism evidence="1 2">
    <name type="scientific">Fusarium albosuccineum</name>
    <dbReference type="NCBI Taxonomy" id="1237068"/>
    <lineage>
        <taxon>Eukaryota</taxon>
        <taxon>Fungi</taxon>
        <taxon>Dikarya</taxon>
        <taxon>Ascomycota</taxon>
        <taxon>Pezizomycotina</taxon>
        <taxon>Sordariomycetes</taxon>
        <taxon>Hypocreomycetidae</taxon>
        <taxon>Hypocreales</taxon>
        <taxon>Nectriaceae</taxon>
        <taxon>Fusarium</taxon>
        <taxon>Fusarium decemcellulare species complex</taxon>
    </lineage>
</organism>
<dbReference type="AlphaFoldDB" id="A0A8H4L366"/>
<proteinExistence type="predicted"/>
<dbReference type="OrthoDB" id="5105496at2759"/>
<reference evidence="1 2" key="1">
    <citation type="submission" date="2020-01" db="EMBL/GenBank/DDBJ databases">
        <title>Identification and distribution of gene clusters putatively required for synthesis of sphingolipid metabolism inhibitors in phylogenetically diverse species of the filamentous fungus Fusarium.</title>
        <authorList>
            <person name="Kim H.-S."/>
            <person name="Busman M."/>
            <person name="Brown D.W."/>
            <person name="Divon H."/>
            <person name="Uhlig S."/>
            <person name="Proctor R.H."/>
        </authorList>
    </citation>
    <scope>NUCLEOTIDE SEQUENCE [LARGE SCALE GENOMIC DNA]</scope>
    <source>
        <strain evidence="1 2">NRRL 20459</strain>
    </source>
</reference>
<dbReference type="EMBL" id="JAADYS010001857">
    <property type="protein sequence ID" value="KAF4460797.1"/>
    <property type="molecule type" value="Genomic_DNA"/>
</dbReference>